<feature type="domain" description="RING-type" evidence="13">
    <location>
        <begin position="99"/>
        <end position="145"/>
    </location>
</feature>
<dbReference type="SUPFAM" id="SSF57850">
    <property type="entry name" value="RING/U-box"/>
    <property type="match status" value="3"/>
</dbReference>
<comment type="similarity">
    <text evidence="4">Belongs to the RBR family. Ariadne subfamily.</text>
</comment>
<sequence length="306" mass="34865">MATEVLEIADNAFDDDDDDEISILYTTPISLKSGATKSDAISVEDYRRTAKITIDLSDDDVEILPSISFSGKRRRFYKGESSNPKHDKYDTVLKQSFTCEICTDEKPISDSFRLIGCRHSYCTQCTSNYVAAKLQENITSINCPVPCCSGALDPQHCRTILPKEVFDRWGDALCEAMILGVEKFYCPYKDCSALLIDDRSVGGERLLQSECPECNRLFCVPCKAAWHSGISCSEFEKLRADERSNEDIMLVKLAKSEKWMRCPKCRFYVSKSEGCLYMRCRCRYTFCYNCGAYMDVHLHYCKACKH</sequence>
<feature type="domain" description="RING-type" evidence="14">
    <location>
        <begin position="95"/>
        <end position="306"/>
    </location>
</feature>
<evidence type="ECO:0000256" key="7">
    <source>
        <dbReference type="ARBA" id="ARBA00022723"/>
    </source>
</evidence>
<evidence type="ECO:0000256" key="1">
    <source>
        <dbReference type="ARBA" id="ARBA00001798"/>
    </source>
</evidence>
<organism evidence="15 16">
    <name type="scientific">Perilla frutescens var. hirtella</name>
    <name type="common">Perilla citriodora</name>
    <name type="synonym">Perilla setoyensis</name>
    <dbReference type="NCBI Taxonomy" id="608512"/>
    <lineage>
        <taxon>Eukaryota</taxon>
        <taxon>Viridiplantae</taxon>
        <taxon>Streptophyta</taxon>
        <taxon>Embryophyta</taxon>
        <taxon>Tracheophyta</taxon>
        <taxon>Spermatophyta</taxon>
        <taxon>Magnoliopsida</taxon>
        <taxon>eudicotyledons</taxon>
        <taxon>Gunneridae</taxon>
        <taxon>Pentapetalae</taxon>
        <taxon>asterids</taxon>
        <taxon>lamiids</taxon>
        <taxon>Lamiales</taxon>
        <taxon>Lamiaceae</taxon>
        <taxon>Nepetoideae</taxon>
        <taxon>Elsholtzieae</taxon>
        <taxon>Perilla</taxon>
    </lineage>
</organism>
<evidence type="ECO:0000256" key="6">
    <source>
        <dbReference type="ARBA" id="ARBA00022679"/>
    </source>
</evidence>
<evidence type="ECO:0000256" key="2">
    <source>
        <dbReference type="ARBA" id="ARBA00001947"/>
    </source>
</evidence>
<dbReference type="FunFam" id="1.20.120.1750:FF:000018">
    <property type="entry name" value="RBR-type E3 ubiquitin transferase"/>
    <property type="match status" value="1"/>
</dbReference>
<dbReference type="InterPro" id="IPR044066">
    <property type="entry name" value="TRIAD_supradom"/>
</dbReference>
<name>A0AAD4P153_PERFH</name>
<dbReference type="CDD" id="cd22584">
    <property type="entry name" value="Rcat_RBR_unk"/>
    <property type="match status" value="1"/>
</dbReference>
<evidence type="ECO:0000256" key="11">
    <source>
        <dbReference type="ARBA" id="ARBA00022833"/>
    </source>
</evidence>
<evidence type="ECO:0000256" key="8">
    <source>
        <dbReference type="ARBA" id="ARBA00022737"/>
    </source>
</evidence>
<dbReference type="EMBL" id="SDAM02001008">
    <property type="protein sequence ID" value="KAH6823088.1"/>
    <property type="molecule type" value="Genomic_DNA"/>
</dbReference>
<dbReference type="Pfam" id="PF26200">
    <property type="entry name" value="Rcat_RNF216"/>
    <property type="match status" value="1"/>
</dbReference>
<evidence type="ECO:0000313" key="16">
    <source>
        <dbReference type="Proteomes" id="UP001190926"/>
    </source>
</evidence>
<dbReference type="Pfam" id="PF01485">
    <property type="entry name" value="IBR"/>
    <property type="match status" value="1"/>
</dbReference>
<gene>
    <name evidence="15" type="ORF">C2S53_002082</name>
</gene>
<dbReference type="EC" id="2.3.2.31" evidence="5"/>
<dbReference type="SMART" id="SM00647">
    <property type="entry name" value="IBR"/>
    <property type="match status" value="2"/>
</dbReference>
<reference evidence="15 16" key="1">
    <citation type="journal article" date="2021" name="Nat. Commun.">
        <title>Incipient diploidization of the medicinal plant Perilla within 10,000 years.</title>
        <authorList>
            <person name="Zhang Y."/>
            <person name="Shen Q."/>
            <person name="Leng L."/>
            <person name="Zhang D."/>
            <person name="Chen S."/>
            <person name="Shi Y."/>
            <person name="Ning Z."/>
            <person name="Chen S."/>
        </authorList>
    </citation>
    <scope>NUCLEOTIDE SEQUENCE [LARGE SCALE GENOMIC DNA]</scope>
    <source>
        <strain evidence="16">cv. PC099</strain>
    </source>
</reference>
<dbReference type="Gene3D" id="3.30.40.10">
    <property type="entry name" value="Zinc/RING finger domain, C3HC4 (zinc finger)"/>
    <property type="match status" value="1"/>
</dbReference>
<dbReference type="CDD" id="cd22582">
    <property type="entry name" value="BRcat_RBR_unk"/>
    <property type="match status" value="1"/>
</dbReference>
<comment type="function">
    <text evidence="3">Might act as an E3 ubiquitin-protein ligase, or as part of E3 complex, which accepts ubiquitin from specific E2 ubiquitin-conjugating enzymes and then transfers it to substrates.</text>
</comment>
<comment type="catalytic activity">
    <reaction evidence="1">
        <text>[E2 ubiquitin-conjugating enzyme]-S-ubiquitinyl-L-cysteine + [acceptor protein]-L-lysine = [E2 ubiquitin-conjugating enzyme]-L-cysteine + [acceptor protein]-N(6)-ubiquitinyl-L-lysine.</text>
        <dbReference type="EC" id="2.3.2.31"/>
    </reaction>
</comment>
<accession>A0AAD4P153</accession>
<comment type="caution">
    <text evidence="15">The sequence shown here is derived from an EMBL/GenBank/DDBJ whole genome shotgun (WGS) entry which is preliminary data.</text>
</comment>
<comment type="cofactor">
    <cofactor evidence="2">
        <name>Zn(2+)</name>
        <dbReference type="ChEBI" id="CHEBI:29105"/>
    </cofactor>
</comment>
<keyword evidence="7" id="KW-0479">Metal-binding</keyword>
<proteinExistence type="inferred from homology"/>
<evidence type="ECO:0000256" key="9">
    <source>
        <dbReference type="ARBA" id="ARBA00022771"/>
    </source>
</evidence>
<dbReference type="FunFam" id="3.30.40.10:FF:000230">
    <property type="entry name" value="RBR-type E3 ubiquitin transferase"/>
    <property type="match status" value="1"/>
</dbReference>
<dbReference type="GO" id="GO:0008270">
    <property type="term" value="F:zinc ion binding"/>
    <property type="evidence" value="ECO:0007669"/>
    <property type="project" value="UniProtKB-KW"/>
</dbReference>
<evidence type="ECO:0000313" key="15">
    <source>
        <dbReference type="EMBL" id="KAH6823088.1"/>
    </source>
</evidence>
<keyword evidence="16" id="KW-1185">Reference proteome</keyword>
<evidence type="ECO:0000259" key="14">
    <source>
        <dbReference type="PROSITE" id="PS51873"/>
    </source>
</evidence>
<dbReference type="Gene3D" id="1.20.120.1750">
    <property type="match status" value="1"/>
</dbReference>
<keyword evidence="11" id="KW-0862">Zinc</keyword>
<dbReference type="PROSITE" id="PS50089">
    <property type="entry name" value="ZF_RING_2"/>
    <property type="match status" value="1"/>
</dbReference>
<dbReference type="InterPro" id="IPR002867">
    <property type="entry name" value="IBR_dom"/>
</dbReference>
<dbReference type="GO" id="GO:0016567">
    <property type="term" value="P:protein ubiquitination"/>
    <property type="evidence" value="ECO:0007669"/>
    <property type="project" value="InterPro"/>
</dbReference>
<dbReference type="InterPro" id="IPR013083">
    <property type="entry name" value="Znf_RING/FYVE/PHD"/>
</dbReference>
<dbReference type="Proteomes" id="UP001190926">
    <property type="component" value="Unassembled WGS sequence"/>
</dbReference>
<dbReference type="InterPro" id="IPR001841">
    <property type="entry name" value="Znf_RING"/>
</dbReference>
<evidence type="ECO:0000256" key="10">
    <source>
        <dbReference type="ARBA" id="ARBA00022786"/>
    </source>
</evidence>
<dbReference type="PROSITE" id="PS51873">
    <property type="entry name" value="TRIAD"/>
    <property type="match status" value="1"/>
</dbReference>
<dbReference type="GO" id="GO:0061630">
    <property type="term" value="F:ubiquitin protein ligase activity"/>
    <property type="evidence" value="ECO:0007669"/>
    <property type="project" value="UniProtKB-EC"/>
</dbReference>
<evidence type="ECO:0000256" key="3">
    <source>
        <dbReference type="ARBA" id="ARBA00003976"/>
    </source>
</evidence>
<dbReference type="InterPro" id="IPR031127">
    <property type="entry name" value="E3_UB_ligase_RBR"/>
</dbReference>
<evidence type="ECO:0000256" key="12">
    <source>
        <dbReference type="PROSITE-ProRule" id="PRU00175"/>
    </source>
</evidence>
<keyword evidence="9 12" id="KW-0863">Zinc-finger</keyword>
<dbReference type="PANTHER" id="PTHR11685">
    <property type="entry name" value="RBR FAMILY RING FINGER AND IBR DOMAIN-CONTAINING"/>
    <property type="match status" value="1"/>
</dbReference>
<evidence type="ECO:0000256" key="4">
    <source>
        <dbReference type="ARBA" id="ARBA00005884"/>
    </source>
</evidence>
<keyword evidence="8" id="KW-0677">Repeat</keyword>
<keyword evidence="10" id="KW-0833">Ubl conjugation pathway</keyword>
<keyword evidence="6" id="KW-0808">Transferase</keyword>
<evidence type="ECO:0000259" key="13">
    <source>
        <dbReference type="PROSITE" id="PS50089"/>
    </source>
</evidence>
<protein>
    <recommendedName>
        <fullName evidence="5">RBR-type E3 ubiquitin transferase</fullName>
        <ecNumber evidence="5">2.3.2.31</ecNumber>
    </recommendedName>
</protein>
<evidence type="ECO:0000256" key="5">
    <source>
        <dbReference type="ARBA" id="ARBA00012251"/>
    </source>
</evidence>
<dbReference type="AlphaFoldDB" id="A0AAD4P153"/>